<evidence type="ECO:0000256" key="1">
    <source>
        <dbReference type="SAM" id="MobiDB-lite"/>
    </source>
</evidence>
<protein>
    <submittedName>
        <fullName evidence="2">Uncharacterized protein</fullName>
    </submittedName>
</protein>
<sequence>MKYDTKVESLSKQGQGPGKVQTRTRKMNSQGARAIVREVLFLLFCIQLGVAHNNDLVLQCSSPIKLFPCLKPRGAHCCLLREIGNDLAHGHRHGMRLAHERGGITEWKFP</sequence>
<evidence type="ECO:0000313" key="2">
    <source>
        <dbReference type="EMBL" id="CAD6334093.1"/>
    </source>
</evidence>
<organism evidence="2 3">
    <name type="scientific">Miscanthus lutarioriparius</name>
    <dbReference type="NCBI Taxonomy" id="422564"/>
    <lineage>
        <taxon>Eukaryota</taxon>
        <taxon>Viridiplantae</taxon>
        <taxon>Streptophyta</taxon>
        <taxon>Embryophyta</taxon>
        <taxon>Tracheophyta</taxon>
        <taxon>Spermatophyta</taxon>
        <taxon>Magnoliopsida</taxon>
        <taxon>Liliopsida</taxon>
        <taxon>Poales</taxon>
        <taxon>Poaceae</taxon>
        <taxon>PACMAD clade</taxon>
        <taxon>Panicoideae</taxon>
        <taxon>Andropogonodae</taxon>
        <taxon>Andropogoneae</taxon>
        <taxon>Saccharinae</taxon>
        <taxon>Miscanthus</taxon>
    </lineage>
</organism>
<dbReference type="EMBL" id="CAJGYO010000017">
    <property type="protein sequence ID" value="CAD6334093.1"/>
    <property type="molecule type" value="Genomic_DNA"/>
</dbReference>
<name>A0A811RZ10_9POAL</name>
<proteinExistence type="predicted"/>
<dbReference type="Proteomes" id="UP000604825">
    <property type="component" value="Unassembled WGS sequence"/>
</dbReference>
<evidence type="ECO:0000313" key="3">
    <source>
        <dbReference type="Proteomes" id="UP000604825"/>
    </source>
</evidence>
<comment type="caution">
    <text evidence="2">The sequence shown here is derived from an EMBL/GenBank/DDBJ whole genome shotgun (WGS) entry which is preliminary data.</text>
</comment>
<reference evidence="2" key="1">
    <citation type="submission" date="2020-10" db="EMBL/GenBank/DDBJ databases">
        <authorList>
            <person name="Han B."/>
            <person name="Lu T."/>
            <person name="Zhao Q."/>
            <person name="Huang X."/>
            <person name="Zhao Y."/>
        </authorList>
    </citation>
    <scope>NUCLEOTIDE SEQUENCE</scope>
</reference>
<gene>
    <name evidence="2" type="ORF">NCGR_LOCUS58191</name>
</gene>
<feature type="region of interest" description="Disordered" evidence="1">
    <location>
        <begin position="1"/>
        <end position="26"/>
    </location>
</feature>
<dbReference type="AlphaFoldDB" id="A0A811RZ10"/>
<keyword evidence="3" id="KW-1185">Reference proteome</keyword>
<accession>A0A811RZ10</accession>